<dbReference type="Proteomes" id="UP001589607">
    <property type="component" value="Unassembled WGS sequence"/>
</dbReference>
<proteinExistence type="predicted"/>
<protein>
    <submittedName>
        <fullName evidence="1">Uncharacterized protein</fullName>
    </submittedName>
</protein>
<dbReference type="EMBL" id="JBHMEY010000094">
    <property type="protein sequence ID" value="MFB9098568.1"/>
    <property type="molecule type" value="Genomic_DNA"/>
</dbReference>
<comment type="caution">
    <text evidence="1">The sequence shown here is derived from an EMBL/GenBank/DDBJ whole genome shotgun (WGS) entry which is preliminary data.</text>
</comment>
<accession>A0ABV5GTA0</accession>
<evidence type="ECO:0000313" key="1">
    <source>
        <dbReference type="EMBL" id="MFB9098568.1"/>
    </source>
</evidence>
<evidence type="ECO:0000313" key="2">
    <source>
        <dbReference type="Proteomes" id="UP001589607"/>
    </source>
</evidence>
<organism evidence="1 2">
    <name type="scientific">Flavobacterium jumunjinense</name>
    <dbReference type="NCBI Taxonomy" id="998845"/>
    <lineage>
        <taxon>Bacteria</taxon>
        <taxon>Pseudomonadati</taxon>
        <taxon>Bacteroidota</taxon>
        <taxon>Flavobacteriia</taxon>
        <taxon>Flavobacteriales</taxon>
        <taxon>Flavobacteriaceae</taxon>
        <taxon>Flavobacterium</taxon>
    </lineage>
</organism>
<dbReference type="RefSeq" id="WP_236452714.1">
    <property type="nucleotide sequence ID" value="NZ_CBCSGE010000001.1"/>
</dbReference>
<keyword evidence="2" id="KW-1185">Reference proteome</keyword>
<reference evidence="1 2" key="1">
    <citation type="submission" date="2024-09" db="EMBL/GenBank/DDBJ databases">
        <authorList>
            <person name="Sun Q."/>
            <person name="Mori K."/>
        </authorList>
    </citation>
    <scope>NUCLEOTIDE SEQUENCE [LARGE SCALE GENOMIC DNA]</scope>
    <source>
        <strain evidence="1 2">CECT 7955</strain>
    </source>
</reference>
<name>A0ABV5GTA0_9FLAO</name>
<gene>
    <name evidence="1" type="ORF">ACFFVF_18835</name>
</gene>
<sequence>MNSLYKKFYSNFYSRTNGYIPSKPLNKTLFPGDFFHIINGEMIVLGNIFSGNIIDPKNVAFEHHIKLHPNSWQFNNGVTKPYSGRGTGNNAIDGVFEYSKQILAFETNGSFFFTSNNPEAVKIKNWSEIQDELIIKLTQTHFSFRELYLITETASTSDWTLAISSSSHGELEVAIESDNFGLVDVFGHANSKTIQSKDIEYYNRESERKPSFFKAKKLVEQNETLPVFIDKLIYQRAQLNIWGKNFYKYNLNYNQDHEVAQLNNAQLSILDLLPGNQLNPNTALLYFKWADATLDDIEKLFVNYGS</sequence>